<reference evidence="3" key="1">
    <citation type="submission" date="2021-08" db="EMBL/GenBank/DDBJ databases">
        <title>Genome of a novel bacterium of the phylum Verrucomicrobia, Oleiharenicola sp. KSB-15.</title>
        <authorList>
            <person name="Chung J.-H."/>
            <person name="Ahn J.-H."/>
            <person name="Yoon Y."/>
            <person name="Kim D.-Y."/>
            <person name="An S.-H."/>
            <person name="Park I."/>
            <person name="Yeon J."/>
        </authorList>
    </citation>
    <scope>NUCLEOTIDE SEQUENCE</scope>
    <source>
        <strain evidence="3">KSB-15</strain>
    </source>
</reference>
<protein>
    <submittedName>
        <fullName evidence="3">Uncharacterized protein</fullName>
    </submittedName>
</protein>
<dbReference type="KEGG" id="ole:K0B96_15000"/>
<gene>
    <name evidence="3" type="ORF">K0B96_15000</name>
</gene>
<proteinExistence type="predicted"/>
<keyword evidence="1" id="KW-0175">Coiled coil</keyword>
<dbReference type="AlphaFoldDB" id="A0A8F9TUY4"/>
<organism evidence="3 4">
    <name type="scientific">Horticoccus luteus</name>
    <dbReference type="NCBI Taxonomy" id="2862869"/>
    <lineage>
        <taxon>Bacteria</taxon>
        <taxon>Pseudomonadati</taxon>
        <taxon>Verrucomicrobiota</taxon>
        <taxon>Opitutia</taxon>
        <taxon>Opitutales</taxon>
        <taxon>Opitutaceae</taxon>
        <taxon>Horticoccus</taxon>
    </lineage>
</organism>
<feature type="compositionally biased region" description="Pro residues" evidence="2">
    <location>
        <begin position="13"/>
        <end position="22"/>
    </location>
</feature>
<accession>A0A8F9TUY4</accession>
<dbReference type="EMBL" id="CP080507">
    <property type="protein sequence ID" value="QYM78590.1"/>
    <property type="molecule type" value="Genomic_DNA"/>
</dbReference>
<feature type="coiled-coil region" evidence="1">
    <location>
        <begin position="145"/>
        <end position="204"/>
    </location>
</feature>
<dbReference type="Proteomes" id="UP000825051">
    <property type="component" value="Chromosome"/>
</dbReference>
<evidence type="ECO:0000256" key="1">
    <source>
        <dbReference type="SAM" id="Coils"/>
    </source>
</evidence>
<evidence type="ECO:0000256" key="2">
    <source>
        <dbReference type="SAM" id="MobiDB-lite"/>
    </source>
</evidence>
<feature type="region of interest" description="Disordered" evidence="2">
    <location>
        <begin position="1"/>
        <end position="46"/>
    </location>
</feature>
<dbReference type="RefSeq" id="WP_220161694.1">
    <property type="nucleotide sequence ID" value="NZ_CP080507.1"/>
</dbReference>
<evidence type="ECO:0000313" key="4">
    <source>
        <dbReference type="Proteomes" id="UP000825051"/>
    </source>
</evidence>
<name>A0A8F9TUY4_9BACT</name>
<keyword evidence="4" id="KW-1185">Reference proteome</keyword>
<evidence type="ECO:0000313" key="3">
    <source>
        <dbReference type="EMBL" id="QYM78590.1"/>
    </source>
</evidence>
<sequence>MSPTAPPFDTRHAPPPRPPKPLALPRRRLSSAGARDPFEPSVASAATRRQITALMAATRSPFPDDSARRDRAAELERSLLQLETQLAERERALHDWQVWLEEQQRELAESEALQFAHEKLLRAERAALRHSPPSAAATPAESAALAALKTALDRQETSLEEARATIKEREAFLDESETTLFAKVQAQQEREIELDQRAEDLAERERRLLARESASPSPAVPIALRAPIDAARTPVPSPLRVAAPARVFDEFNE</sequence>